<dbReference type="AlphaFoldDB" id="A0A2P6QAW5"/>
<name>A0A2P6QAW5_ROSCH</name>
<dbReference type="Gramene" id="PRQ31328">
    <property type="protein sequence ID" value="PRQ31328"/>
    <property type="gene ID" value="RchiOBHm_Chr5g0034251"/>
</dbReference>
<gene>
    <name evidence="1" type="ORF">RchiOBHm_Chr5g0034251</name>
</gene>
<protein>
    <submittedName>
        <fullName evidence="1">Uncharacterized protein</fullName>
    </submittedName>
</protein>
<accession>A0A2P6QAW5</accession>
<organism evidence="1 2">
    <name type="scientific">Rosa chinensis</name>
    <name type="common">China rose</name>
    <dbReference type="NCBI Taxonomy" id="74649"/>
    <lineage>
        <taxon>Eukaryota</taxon>
        <taxon>Viridiplantae</taxon>
        <taxon>Streptophyta</taxon>
        <taxon>Embryophyta</taxon>
        <taxon>Tracheophyta</taxon>
        <taxon>Spermatophyta</taxon>
        <taxon>Magnoliopsida</taxon>
        <taxon>eudicotyledons</taxon>
        <taxon>Gunneridae</taxon>
        <taxon>Pentapetalae</taxon>
        <taxon>rosids</taxon>
        <taxon>fabids</taxon>
        <taxon>Rosales</taxon>
        <taxon>Rosaceae</taxon>
        <taxon>Rosoideae</taxon>
        <taxon>Rosoideae incertae sedis</taxon>
        <taxon>Rosa</taxon>
    </lineage>
</organism>
<keyword evidence="2" id="KW-1185">Reference proteome</keyword>
<evidence type="ECO:0000313" key="2">
    <source>
        <dbReference type="Proteomes" id="UP000238479"/>
    </source>
</evidence>
<dbReference type="EMBL" id="PDCK01000043">
    <property type="protein sequence ID" value="PRQ31328.1"/>
    <property type="molecule type" value="Genomic_DNA"/>
</dbReference>
<reference evidence="1 2" key="1">
    <citation type="journal article" date="2018" name="Nat. Genet.">
        <title>The Rosa genome provides new insights in the design of modern roses.</title>
        <authorList>
            <person name="Bendahmane M."/>
        </authorList>
    </citation>
    <scope>NUCLEOTIDE SEQUENCE [LARGE SCALE GENOMIC DNA]</scope>
    <source>
        <strain evidence="2">cv. Old Blush</strain>
    </source>
</reference>
<evidence type="ECO:0000313" key="1">
    <source>
        <dbReference type="EMBL" id="PRQ31328.1"/>
    </source>
</evidence>
<sequence length="49" mass="5505">MGTCYLLDHEIFGGEITQQFIIFPLQILEKHEGRGAINNKLASSKLSSR</sequence>
<comment type="caution">
    <text evidence="1">The sequence shown here is derived from an EMBL/GenBank/DDBJ whole genome shotgun (WGS) entry which is preliminary data.</text>
</comment>
<proteinExistence type="predicted"/>
<dbReference type="Proteomes" id="UP000238479">
    <property type="component" value="Chromosome 5"/>
</dbReference>